<reference evidence="1" key="1">
    <citation type="submission" date="2014-11" db="EMBL/GenBank/DDBJ databases">
        <authorList>
            <person name="Amaro Gonzalez C."/>
        </authorList>
    </citation>
    <scope>NUCLEOTIDE SEQUENCE</scope>
</reference>
<dbReference type="EMBL" id="GBXM01092617">
    <property type="protein sequence ID" value="JAH15960.1"/>
    <property type="molecule type" value="Transcribed_RNA"/>
</dbReference>
<organism evidence="1">
    <name type="scientific">Anguilla anguilla</name>
    <name type="common">European freshwater eel</name>
    <name type="synonym">Muraena anguilla</name>
    <dbReference type="NCBI Taxonomy" id="7936"/>
    <lineage>
        <taxon>Eukaryota</taxon>
        <taxon>Metazoa</taxon>
        <taxon>Chordata</taxon>
        <taxon>Craniata</taxon>
        <taxon>Vertebrata</taxon>
        <taxon>Euteleostomi</taxon>
        <taxon>Actinopterygii</taxon>
        <taxon>Neopterygii</taxon>
        <taxon>Teleostei</taxon>
        <taxon>Anguilliformes</taxon>
        <taxon>Anguillidae</taxon>
        <taxon>Anguilla</taxon>
    </lineage>
</organism>
<evidence type="ECO:0000313" key="1">
    <source>
        <dbReference type="EMBL" id="JAH15960.1"/>
    </source>
</evidence>
<protein>
    <submittedName>
        <fullName evidence="1">Uncharacterized protein</fullName>
    </submittedName>
</protein>
<sequence>MVCLIMQGLCVQYEAPVCRTLVC</sequence>
<reference evidence="1" key="2">
    <citation type="journal article" date="2015" name="Fish Shellfish Immunol.">
        <title>Early steps in the European eel (Anguilla anguilla)-Vibrio vulnificus interaction in the gills: Role of the RtxA13 toxin.</title>
        <authorList>
            <person name="Callol A."/>
            <person name="Pajuelo D."/>
            <person name="Ebbesson L."/>
            <person name="Teles M."/>
            <person name="MacKenzie S."/>
            <person name="Amaro C."/>
        </authorList>
    </citation>
    <scope>NUCLEOTIDE SEQUENCE</scope>
</reference>
<dbReference type="AlphaFoldDB" id="A0A0E9QHZ5"/>
<accession>A0A0E9QHZ5</accession>
<proteinExistence type="predicted"/>
<name>A0A0E9QHZ5_ANGAN</name>